<comment type="caution">
    <text evidence="7">The sequence shown here is derived from an EMBL/GenBank/DDBJ whole genome shotgun (WGS) entry which is preliminary data.</text>
</comment>
<dbReference type="GO" id="GO:0017004">
    <property type="term" value="P:cytochrome complex assembly"/>
    <property type="evidence" value="ECO:0007669"/>
    <property type="project" value="UniProtKB-KW"/>
</dbReference>
<keyword evidence="2" id="KW-0201">Cytochrome c-type biogenesis</keyword>
<dbReference type="PANTHER" id="PTHR42852">
    <property type="entry name" value="THIOL:DISULFIDE INTERCHANGE PROTEIN DSBE"/>
    <property type="match status" value="1"/>
</dbReference>
<proteinExistence type="predicted"/>
<dbReference type="GO" id="GO:0016491">
    <property type="term" value="F:oxidoreductase activity"/>
    <property type="evidence" value="ECO:0007669"/>
    <property type="project" value="InterPro"/>
</dbReference>
<dbReference type="GO" id="GO:0016209">
    <property type="term" value="F:antioxidant activity"/>
    <property type="evidence" value="ECO:0007669"/>
    <property type="project" value="InterPro"/>
</dbReference>
<keyword evidence="8" id="KW-1185">Reference proteome</keyword>
<evidence type="ECO:0000313" key="8">
    <source>
        <dbReference type="Proteomes" id="UP000825483"/>
    </source>
</evidence>
<organism evidence="7 8">
    <name type="scientific">Prevotella lacticifex</name>
    <dbReference type="NCBI Taxonomy" id="2854755"/>
    <lineage>
        <taxon>Bacteria</taxon>
        <taxon>Pseudomonadati</taxon>
        <taxon>Bacteroidota</taxon>
        <taxon>Bacteroidia</taxon>
        <taxon>Bacteroidales</taxon>
        <taxon>Prevotellaceae</taxon>
        <taxon>Prevotella</taxon>
    </lineage>
</organism>
<dbReference type="Pfam" id="PF00578">
    <property type="entry name" value="AhpC-TSA"/>
    <property type="match status" value="1"/>
</dbReference>
<dbReference type="PANTHER" id="PTHR42852:SF6">
    <property type="entry name" value="THIOL:DISULFIDE INTERCHANGE PROTEIN DSBE"/>
    <property type="match status" value="1"/>
</dbReference>
<dbReference type="CDD" id="cd02966">
    <property type="entry name" value="TlpA_like_family"/>
    <property type="match status" value="1"/>
</dbReference>
<dbReference type="InterPro" id="IPR013766">
    <property type="entry name" value="Thioredoxin_domain"/>
</dbReference>
<keyword evidence="3" id="KW-1015">Disulfide bond</keyword>
<keyword evidence="4" id="KW-0676">Redox-active center</keyword>
<dbReference type="GeneID" id="72466195"/>
<evidence type="ECO:0000256" key="1">
    <source>
        <dbReference type="ARBA" id="ARBA00004196"/>
    </source>
</evidence>
<reference evidence="7" key="1">
    <citation type="journal article" date="2022" name="Int. J. Syst. Evol. Microbiol.">
        <title>Prevotella lacticifex sp. nov., isolated from the rumen of cows.</title>
        <authorList>
            <person name="Shinkai T."/>
            <person name="Ikeyama N."/>
            <person name="Kumagai M."/>
            <person name="Ohmori H."/>
            <person name="Sakamoto M."/>
            <person name="Ohkuma M."/>
            <person name="Mitsumori M."/>
        </authorList>
    </citation>
    <scope>NUCLEOTIDE SEQUENCE</scope>
    <source>
        <strain evidence="7">R5076</strain>
    </source>
</reference>
<dbReference type="InterPro" id="IPR050553">
    <property type="entry name" value="Thioredoxin_ResA/DsbE_sf"/>
</dbReference>
<dbReference type="AlphaFoldDB" id="A0A9R1CC33"/>
<gene>
    <name evidence="7" type="ORF">PRLR5076_26130</name>
</gene>
<dbReference type="EMBL" id="BPUB01000002">
    <property type="protein sequence ID" value="GJG59762.1"/>
    <property type="molecule type" value="Genomic_DNA"/>
</dbReference>
<evidence type="ECO:0000256" key="5">
    <source>
        <dbReference type="SAM" id="SignalP"/>
    </source>
</evidence>
<feature type="domain" description="Thioredoxin" evidence="6">
    <location>
        <begin position="32"/>
        <end position="183"/>
    </location>
</feature>
<dbReference type="Proteomes" id="UP000825483">
    <property type="component" value="Unassembled WGS sequence"/>
</dbReference>
<protein>
    <recommendedName>
        <fullName evidence="6">Thioredoxin domain-containing protein</fullName>
    </recommendedName>
</protein>
<comment type="subcellular location">
    <subcellularLocation>
        <location evidence="1">Cell envelope</location>
    </subcellularLocation>
</comment>
<evidence type="ECO:0000256" key="4">
    <source>
        <dbReference type="ARBA" id="ARBA00023284"/>
    </source>
</evidence>
<dbReference type="InterPro" id="IPR036249">
    <property type="entry name" value="Thioredoxin-like_sf"/>
</dbReference>
<dbReference type="PROSITE" id="PS51352">
    <property type="entry name" value="THIOREDOXIN_2"/>
    <property type="match status" value="1"/>
</dbReference>
<dbReference type="Gene3D" id="3.30.1150.10">
    <property type="match status" value="1"/>
</dbReference>
<feature type="chain" id="PRO_5040458558" description="Thioredoxin domain-containing protein" evidence="5">
    <location>
        <begin position="19"/>
        <end position="299"/>
    </location>
</feature>
<name>A0A9R1CC33_9BACT</name>
<dbReference type="SUPFAM" id="SSF74653">
    <property type="entry name" value="TolA/TonB C-terminal domain"/>
    <property type="match status" value="1"/>
</dbReference>
<sequence>MKKVLLLALMLLSLTVSAQTDSLDEKYGRDLLRQGTKAPDFTLKTADGKDITLSDYRGSYVVLDFWASWCPDCRKDIPQMKELFNQFKDLNVNFVGVSFDTDRAAWINCYWDTYKMYWTQVSELKKWKHGTTTDRLYHVNWIPTMYLIDPDGRVVVGTVDINRLRSYLQKIPVPMLSTDELVNLFPGGKEGFGKYINDNSFYPPLSRRYKATGRFICRFQVAYDGKVSGASVIRVEDFKIGNTKKFNKLTKERQQSVTDRCMTELQNEAIREINSMPNWKPATENGRPVQAQYFMPIEF</sequence>
<dbReference type="GO" id="GO:0030313">
    <property type="term" value="C:cell envelope"/>
    <property type="evidence" value="ECO:0007669"/>
    <property type="project" value="UniProtKB-SubCell"/>
</dbReference>
<dbReference type="RefSeq" id="WP_223928594.1">
    <property type="nucleotide sequence ID" value="NZ_BPTU01000002.1"/>
</dbReference>
<accession>A0A9R1CC33</accession>
<evidence type="ECO:0000256" key="3">
    <source>
        <dbReference type="ARBA" id="ARBA00023157"/>
    </source>
</evidence>
<dbReference type="InterPro" id="IPR000866">
    <property type="entry name" value="AhpC/TSA"/>
</dbReference>
<dbReference type="SUPFAM" id="SSF52833">
    <property type="entry name" value="Thioredoxin-like"/>
    <property type="match status" value="1"/>
</dbReference>
<feature type="signal peptide" evidence="5">
    <location>
        <begin position="1"/>
        <end position="18"/>
    </location>
</feature>
<evidence type="ECO:0000259" key="6">
    <source>
        <dbReference type="PROSITE" id="PS51352"/>
    </source>
</evidence>
<keyword evidence="5" id="KW-0732">Signal</keyword>
<evidence type="ECO:0000256" key="2">
    <source>
        <dbReference type="ARBA" id="ARBA00022748"/>
    </source>
</evidence>
<dbReference type="Gene3D" id="3.40.30.10">
    <property type="entry name" value="Glutaredoxin"/>
    <property type="match status" value="1"/>
</dbReference>
<evidence type="ECO:0000313" key="7">
    <source>
        <dbReference type="EMBL" id="GJG59762.1"/>
    </source>
</evidence>